<comment type="subcellular location">
    <subcellularLocation>
        <location evidence="1">Membrane</location>
    </subcellularLocation>
</comment>
<feature type="transmembrane region" description="Helical" evidence="6">
    <location>
        <begin position="121"/>
        <end position="140"/>
    </location>
</feature>
<feature type="transmembrane region" description="Helical" evidence="6">
    <location>
        <begin position="223"/>
        <end position="247"/>
    </location>
</feature>
<keyword evidence="3 6" id="KW-0812">Transmembrane</keyword>
<accession>A0A9J2P0F3</accession>
<dbReference type="InterPro" id="IPR013057">
    <property type="entry name" value="AA_transpt_TM"/>
</dbReference>
<evidence type="ECO:0000259" key="7">
    <source>
        <dbReference type="Pfam" id="PF01490"/>
    </source>
</evidence>
<feature type="transmembrane region" description="Helical" evidence="6">
    <location>
        <begin position="66"/>
        <end position="91"/>
    </location>
</feature>
<dbReference type="AlphaFoldDB" id="A0A9J2P0F3"/>
<feature type="transmembrane region" description="Helical" evidence="6">
    <location>
        <begin position="33"/>
        <end position="54"/>
    </location>
</feature>
<evidence type="ECO:0000313" key="8">
    <source>
        <dbReference type="Proteomes" id="UP000036681"/>
    </source>
</evidence>
<sequence length="545" mass="60123">MNKKNSENSITNSSIAMVAKDEKEGKHKNEKGLGWFVTALFVMGDIAGGGIVALPGAMIQMDFYPGLVLAVIMTLVTMYTSVLLGEGWVILQRRWPQYREHCRKPYSEMGARAMGTVVKNIVSACIAITQFGTAVVFLLLSAKNIGDFLKAFFSVNFSYCYLIIIVGVGLLPLTFLKSPQDFCYYYLSPELLVYFEYRAKLIILNTMKVKEQRDLQHLPIRSILWAVVAAMVTTTGALILVIIGAGLDYSTCAPDRGVNDKLVITNYFLGLGTLLFSYGGHSAFPTIVHDMRKPYHFNRSSILAFAAVACMYIPVSIMGFVTYGNSIQDSIINSIQIKGIQQAVNILITLHCILALTIIFNPLNQEVEEILRVPQRFGWQRAAVRTTVMIAVIFVAESLPTFGPLLNIVGGSTLTLTSLVFPALFYLYLAVGEEKSLQQKGSEIDSDKPPTFMEVLTQSPKIRLAACGFVIVFGILGGASATFSAIRELATTKFAVPCYVQPFLHANGTEDEKTSLNCCGMWQNITRSGDSSICSPFHDFYVQFE</sequence>
<evidence type="ECO:0000256" key="6">
    <source>
        <dbReference type="SAM" id="Phobius"/>
    </source>
</evidence>
<keyword evidence="2" id="KW-0813">Transport</keyword>
<evidence type="ECO:0000256" key="4">
    <source>
        <dbReference type="ARBA" id="ARBA00022989"/>
    </source>
</evidence>
<proteinExistence type="predicted"/>
<organism evidence="8 9">
    <name type="scientific">Ascaris lumbricoides</name>
    <name type="common">Giant roundworm</name>
    <dbReference type="NCBI Taxonomy" id="6252"/>
    <lineage>
        <taxon>Eukaryota</taxon>
        <taxon>Metazoa</taxon>
        <taxon>Ecdysozoa</taxon>
        <taxon>Nematoda</taxon>
        <taxon>Chromadorea</taxon>
        <taxon>Rhabditida</taxon>
        <taxon>Spirurina</taxon>
        <taxon>Ascaridomorpha</taxon>
        <taxon>Ascaridoidea</taxon>
        <taxon>Ascarididae</taxon>
        <taxon>Ascaris</taxon>
    </lineage>
</organism>
<feature type="transmembrane region" description="Helical" evidence="6">
    <location>
        <begin position="382"/>
        <end position="402"/>
    </location>
</feature>
<dbReference type="PANTHER" id="PTHR48017">
    <property type="entry name" value="OS05G0424000 PROTEIN-RELATED"/>
    <property type="match status" value="1"/>
</dbReference>
<feature type="transmembrane region" description="Helical" evidence="6">
    <location>
        <begin position="152"/>
        <end position="176"/>
    </location>
</feature>
<protein>
    <submittedName>
        <fullName evidence="9">Amino acid transporter transmembrane domain-containing protein</fullName>
    </submittedName>
</protein>
<evidence type="ECO:0000256" key="2">
    <source>
        <dbReference type="ARBA" id="ARBA00022448"/>
    </source>
</evidence>
<feature type="transmembrane region" description="Helical" evidence="6">
    <location>
        <begin position="267"/>
        <end position="288"/>
    </location>
</feature>
<feature type="transmembrane region" description="Helical" evidence="6">
    <location>
        <begin position="300"/>
        <end position="323"/>
    </location>
</feature>
<dbReference type="GO" id="GO:0016020">
    <property type="term" value="C:membrane"/>
    <property type="evidence" value="ECO:0007669"/>
    <property type="project" value="UniProtKB-SubCell"/>
</dbReference>
<feature type="transmembrane region" description="Helical" evidence="6">
    <location>
        <begin position="343"/>
        <end position="361"/>
    </location>
</feature>
<reference evidence="9" key="1">
    <citation type="submission" date="2023-03" db="UniProtKB">
        <authorList>
            <consortium name="WormBaseParasite"/>
        </authorList>
    </citation>
    <scope>IDENTIFICATION</scope>
</reference>
<evidence type="ECO:0000256" key="3">
    <source>
        <dbReference type="ARBA" id="ARBA00022692"/>
    </source>
</evidence>
<feature type="domain" description="Amino acid transporter transmembrane" evidence="7">
    <location>
        <begin position="33"/>
        <end position="438"/>
    </location>
</feature>
<name>A0A9J2P0F3_ASCLU</name>
<feature type="transmembrane region" description="Helical" evidence="6">
    <location>
        <begin position="462"/>
        <end position="486"/>
    </location>
</feature>
<evidence type="ECO:0000313" key="9">
    <source>
        <dbReference type="WBParaSite" id="ALUE_0000328701-mRNA-1"/>
    </source>
</evidence>
<keyword evidence="4 6" id="KW-1133">Transmembrane helix</keyword>
<dbReference type="Pfam" id="PF01490">
    <property type="entry name" value="Aa_trans"/>
    <property type="match status" value="1"/>
</dbReference>
<dbReference type="WBParaSite" id="ALUE_0000328701-mRNA-1">
    <property type="protein sequence ID" value="ALUE_0000328701-mRNA-1"/>
    <property type="gene ID" value="ALUE_0000328701"/>
</dbReference>
<evidence type="ECO:0000256" key="1">
    <source>
        <dbReference type="ARBA" id="ARBA00004370"/>
    </source>
</evidence>
<evidence type="ECO:0000256" key="5">
    <source>
        <dbReference type="ARBA" id="ARBA00023136"/>
    </source>
</evidence>
<feature type="transmembrane region" description="Helical" evidence="6">
    <location>
        <begin position="408"/>
        <end position="431"/>
    </location>
</feature>
<keyword evidence="8" id="KW-1185">Reference proteome</keyword>
<keyword evidence="5 6" id="KW-0472">Membrane</keyword>
<dbReference type="Proteomes" id="UP000036681">
    <property type="component" value="Unplaced"/>
</dbReference>